<dbReference type="InterPro" id="IPR001638">
    <property type="entry name" value="Solute-binding_3/MltF_N"/>
</dbReference>
<dbReference type="PANTHER" id="PTHR35936">
    <property type="entry name" value="MEMBRANE-BOUND LYTIC MUREIN TRANSGLYCOSYLASE F"/>
    <property type="match status" value="1"/>
</dbReference>
<feature type="domain" description="Solute-binding protein family 3/N-terminal" evidence="2">
    <location>
        <begin position="25"/>
        <end position="249"/>
    </location>
</feature>
<dbReference type="EMBL" id="CP140152">
    <property type="protein sequence ID" value="WQH04913.1"/>
    <property type="molecule type" value="Genomic_DNA"/>
</dbReference>
<dbReference type="Pfam" id="PF00497">
    <property type="entry name" value="SBP_bac_3"/>
    <property type="match status" value="1"/>
</dbReference>
<organism evidence="3 4">
    <name type="scientific">Duganella zoogloeoides</name>
    <dbReference type="NCBI Taxonomy" id="75659"/>
    <lineage>
        <taxon>Bacteria</taxon>
        <taxon>Pseudomonadati</taxon>
        <taxon>Pseudomonadota</taxon>
        <taxon>Betaproteobacteria</taxon>
        <taxon>Burkholderiales</taxon>
        <taxon>Oxalobacteraceae</taxon>
        <taxon>Telluria group</taxon>
        <taxon>Duganella</taxon>
    </lineage>
</organism>
<gene>
    <name evidence="3" type="ORF">SR858_00815</name>
</gene>
<dbReference type="Proteomes" id="UP001326110">
    <property type="component" value="Chromosome"/>
</dbReference>
<evidence type="ECO:0000313" key="4">
    <source>
        <dbReference type="Proteomes" id="UP001326110"/>
    </source>
</evidence>
<accession>A0ABZ0XZB3</accession>
<protein>
    <submittedName>
        <fullName evidence="3">Transporter substrate-binding domain-containing protein</fullName>
    </submittedName>
</protein>
<evidence type="ECO:0000259" key="2">
    <source>
        <dbReference type="SMART" id="SM00062"/>
    </source>
</evidence>
<evidence type="ECO:0000256" key="1">
    <source>
        <dbReference type="ARBA" id="ARBA00022729"/>
    </source>
</evidence>
<keyword evidence="4" id="KW-1185">Reference proteome</keyword>
<evidence type="ECO:0000313" key="3">
    <source>
        <dbReference type="EMBL" id="WQH04913.1"/>
    </source>
</evidence>
<dbReference type="PANTHER" id="PTHR35936:SF25">
    <property type="entry name" value="ABC TRANSPORTER SUBSTRATE-BINDING PROTEIN"/>
    <property type="match status" value="1"/>
</dbReference>
<sequence length="263" mass="29195">MRVTNWFLAVLLSAGVWTPAVAIERVAVGASFHLVYEQDAAGRPTGLAVDVLRALAARAGDTVRFQFYPWPRAQAMVERGQADILVGPYRSAERLKRFDFLDQPFYRDRLVFYARSQGGATWQGDFRSLAGKRVAAVRGWHYGDSFDVARPLFDLGEVSQVDNGLRMLALGRVDLFASNQRNTDALVKELRLDGALTVLCPDIGRIDGYLAFPRTPKFAAARQQYNLLFNQMVRSGELQKLGVKNRVQVPTGEPVATSNAACK</sequence>
<reference evidence="3 4" key="1">
    <citation type="submission" date="2023-11" db="EMBL/GenBank/DDBJ databases">
        <title>MicrobeMod: A computational toolkit for identifying prokaryotic methylation and restriction-modification with nanopore sequencing.</title>
        <authorList>
            <person name="Crits-Christoph A."/>
            <person name="Kang S.C."/>
            <person name="Lee H."/>
            <person name="Ostrov N."/>
        </authorList>
    </citation>
    <scope>NUCLEOTIDE SEQUENCE [LARGE SCALE GENOMIC DNA]</scope>
    <source>
        <strain evidence="3 4">ATCC 25935</strain>
    </source>
</reference>
<dbReference type="RefSeq" id="WP_019923703.1">
    <property type="nucleotide sequence ID" value="NZ_CP140152.1"/>
</dbReference>
<dbReference type="SMART" id="SM00062">
    <property type="entry name" value="PBPb"/>
    <property type="match status" value="1"/>
</dbReference>
<proteinExistence type="predicted"/>
<dbReference type="Gene3D" id="3.40.190.10">
    <property type="entry name" value="Periplasmic binding protein-like II"/>
    <property type="match status" value="2"/>
</dbReference>
<name>A0ABZ0XZB3_9BURK</name>
<dbReference type="SUPFAM" id="SSF53850">
    <property type="entry name" value="Periplasmic binding protein-like II"/>
    <property type="match status" value="1"/>
</dbReference>
<keyword evidence="1" id="KW-0732">Signal</keyword>